<evidence type="ECO:0000256" key="1">
    <source>
        <dbReference type="ARBA" id="ARBA00004127"/>
    </source>
</evidence>
<accession>A0A292Q6Z8</accession>
<dbReference type="Proteomes" id="UP001412239">
    <property type="component" value="Unassembled WGS sequence"/>
</dbReference>
<evidence type="ECO:0008006" key="8">
    <source>
        <dbReference type="Google" id="ProtNLM"/>
    </source>
</evidence>
<name>A0A292Q6Z8_9PEZI</name>
<protein>
    <recommendedName>
        <fullName evidence="8">FAR-17a/AIG1-like protein</fullName>
    </recommendedName>
</protein>
<keyword evidence="4 5" id="KW-0472">Membrane</keyword>
<dbReference type="AlphaFoldDB" id="A0A292Q6Z8"/>
<evidence type="ECO:0000256" key="5">
    <source>
        <dbReference type="SAM" id="Phobius"/>
    </source>
</evidence>
<comment type="subcellular location">
    <subcellularLocation>
        <location evidence="1">Endomembrane system</location>
        <topology evidence="1">Multi-pass membrane protein</topology>
    </subcellularLocation>
</comment>
<feature type="transmembrane region" description="Helical" evidence="5">
    <location>
        <begin position="129"/>
        <end position="146"/>
    </location>
</feature>
<proteinExistence type="predicted"/>
<dbReference type="GO" id="GO:0012505">
    <property type="term" value="C:endomembrane system"/>
    <property type="evidence" value="ECO:0007669"/>
    <property type="project" value="UniProtKB-SubCell"/>
</dbReference>
<feature type="transmembrane region" description="Helical" evidence="5">
    <location>
        <begin position="153"/>
        <end position="171"/>
    </location>
</feature>
<evidence type="ECO:0000313" key="7">
    <source>
        <dbReference type="Proteomes" id="UP001412239"/>
    </source>
</evidence>
<sequence length="234" mass="25986">MASQPSQRIHSPSRGVSLLVHVCLPPSRLGTCANALSSLLKNPNEISKGYGWHFQFLTIIALSLATITFVLGLVADLFLWRNAFIAKNWLAVGSAPLETLISILYWGISAIDRDLVVPPDMRLDPFVDMGFHLFPALLLLIDILLLSPPWAFTFLPAMLIPSGIATGYWIWLEHCFSVNRNYPYPLFDVIGPKERVAVFVGSAVMMMVCALGIGWGYEKVNGVDMVKQVERKRA</sequence>
<keyword evidence="2 5" id="KW-0812">Transmembrane</keyword>
<gene>
    <name evidence="6" type="ORF">GSTUAT00001410001</name>
</gene>
<evidence type="ECO:0000256" key="2">
    <source>
        <dbReference type="ARBA" id="ARBA00022692"/>
    </source>
</evidence>
<evidence type="ECO:0000313" key="6">
    <source>
        <dbReference type="EMBL" id="CUS14533.1"/>
    </source>
</evidence>
<dbReference type="GO" id="GO:0016020">
    <property type="term" value="C:membrane"/>
    <property type="evidence" value="ECO:0007669"/>
    <property type="project" value="InterPro"/>
</dbReference>
<dbReference type="Pfam" id="PF04750">
    <property type="entry name" value="Far-17a_AIG1"/>
    <property type="match status" value="1"/>
</dbReference>
<organism evidence="6 7">
    <name type="scientific">Tuber aestivum</name>
    <name type="common">summer truffle</name>
    <dbReference type="NCBI Taxonomy" id="59557"/>
    <lineage>
        <taxon>Eukaryota</taxon>
        <taxon>Fungi</taxon>
        <taxon>Dikarya</taxon>
        <taxon>Ascomycota</taxon>
        <taxon>Pezizomycotina</taxon>
        <taxon>Pezizomycetes</taxon>
        <taxon>Pezizales</taxon>
        <taxon>Tuberaceae</taxon>
        <taxon>Tuber</taxon>
    </lineage>
</organism>
<evidence type="ECO:0000256" key="4">
    <source>
        <dbReference type="ARBA" id="ARBA00023136"/>
    </source>
</evidence>
<dbReference type="PANTHER" id="PTHR10989">
    <property type="entry name" value="ANDROGEN-INDUCED PROTEIN 1-RELATED"/>
    <property type="match status" value="1"/>
</dbReference>
<evidence type="ECO:0000256" key="3">
    <source>
        <dbReference type="ARBA" id="ARBA00022989"/>
    </source>
</evidence>
<feature type="transmembrane region" description="Helical" evidence="5">
    <location>
        <begin position="89"/>
        <end position="109"/>
    </location>
</feature>
<reference evidence="6" key="1">
    <citation type="submission" date="2015-10" db="EMBL/GenBank/DDBJ databases">
        <authorList>
            <person name="Regsiter A."/>
            <person name="william w."/>
        </authorList>
    </citation>
    <scope>NUCLEOTIDE SEQUENCE</scope>
    <source>
        <strain evidence="6">Montdore</strain>
    </source>
</reference>
<dbReference type="InterPro" id="IPR006838">
    <property type="entry name" value="ADTRP_AIG1"/>
</dbReference>
<keyword evidence="3 5" id="KW-1133">Transmembrane helix</keyword>
<feature type="transmembrane region" description="Helical" evidence="5">
    <location>
        <begin position="56"/>
        <end position="80"/>
    </location>
</feature>
<feature type="transmembrane region" description="Helical" evidence="5">
    <location>
        <begin position="196"/>
        <end position="217"/>
    </location>
</feature>
<dbReference type="PANTHER" id="PTHR10989:SF16">
    <property type="entry name" value="AT02829P-RELATED"/>
    <property type="match status" value="1"/>
</dbReference>
<dbReference type="EMBL" id="LN890958">
    <property type="protein sequence ID" value="CUS14533.1"/>
    <property type="molecule type" value="Genomic_DNA"/>
</dbReference>
<keyword evidence="7" id="KW-1185">Reference proteome</keyword>